<dbReference type="InterPro" id="IPR015158">
    <property type="entry name" value="Bud22_dom"/>
</dbReference>
<feature type="region of interest" description="Disordered" evidence="2">
    <location>
        <begin position="159"/>
        <end position="251"/>
    </location>
</feature>
<feature type="compositionally biased region" description="Basic and acidic residues" evidence="2">
    <location>
        <begin position="215"/>
        <end position="226"/>
    </location>
</feature>
<reference evidence="4 5" key="1">
    <citation type="journal article" date="2011" name="Science">
        <title>Comparative functional genomics of the fission yeasts.</title>
        <authorList>
            <person name="Rhind N."/>
            <person name="Chen Z."/>
            <person name="Yassour M."/>
            <person name="Thompson D.A."/>
            <person name="Haas B.J."/>
            <person name="Habib N."/>
            <person name="Wapinski I."/>
            <person name="Roy S."/>
            <person name="Lin M.F."/>
            <person name="Heiman D.I."/>
            <person name="Young S.K."/>
            <person name="Furuya K."/>
            <person name="Guo Y."/>
            <person name="Pidoux A."/>
            <person name="Chen H.M."/>
            <person name="Robbertse B."/>
            <person name="Goldberg J.M."/>
            <person name="Aoki K."/>
            <person name="Bayne E.H."/>
            <person name="Berlin A.M."/>
            <person name="Desjardins C.A."/>
            <person name="Dobbs E."/>
            <person name="Dukaj L."/>
            <person name="Fan L."/>
            <person name="FitzGerald M.G."/>
            <person name="French C."/>
            <person name="Gujja S."/>
            <person name="Hansen K."/>
            <person name="Keifenheim D."/>
            <person name="Levin J.Z."/>
            <person name="Mosher R.A."/>
            <person name="Mueller C.A."/>
            <person name="Pfiffner J."/>
            <person name="Priest M."/>
            <person name="Russ C."/>
            <person name="Smialowska A."/>
            <person name="Swoboda P."/>
            <person name="Sykes S.M."/>
            <person name="Vaughn M."/>
            <person name="Vengrova S."/>
            <person name="Yoder R."/>
            <person name="Zeng Q."/>
            <person name="Allshire R."/>
            <person name="Baulcombe D."/>
            <person name="Birren B.W."/>
            <person name="Brown W."/>
            <person name="Ekwall K."/>
            <person name="Kellis M."/>
            <person name="Leatherwood J."/>
            <person name="Levin H."/>
            <person name="Margalit H."/>
            <person name="Martienssen R."/>
            <person name="Nieduszynski C.A."/>
            <person name="Spatafora J.W."/>
            <person name="Friedman N."/>
            <person name="Dalgaard J.Z."/>
            <person name="Baumann P."/>
            <person name="Niki H."/>
            <person name="Regev A."/>
            <person name="Nusbaum C."/>
        </authorList>
    </citation>
    <scope>NUCLEOTIDE SEQUENCE [LARGE SCALE GENOMIC DNA]</scope>
    <source>
        <strain evidence="5">OY26 / ATCC MYA-4695 / CBS 11777 / NBRC 106824 / NRRL Y48691</strain>
    </source>
</reference>
<accession>S9XFR5</accession>
<dbReference type="OrthoDB" id="3364872at2759"/>
<feature type="domain" description="Bud22" evidence="3">
    <location>
        <begin position="28"/>
        <end position="392"/>
    </location>
</feature>
<name>S9XFR5_SCHCR</name>
<feature type="compositionally biased region" description="Basic and acidic residues" evidence="2">
    <location>
        <begin position="323"/>
        <end position="343"/>
    </location>
</feature>
<gene>
    <name evidence="4" type="ORF">SPOG_01803</name>
</gene>
<dbReference type="GO" id="GO:0005634">
    <property type="term" value="C:nucleus"/>
    <property type="evidence" value="ECO:0007669"/>
    <property type="project" value="TreeGrafter"/>
</dbReference>
<dbReference type="GO" id="GO:0030686">
    <property type="term" value="C:90S preribosome"/>
    <property type="evidence" value="ECO:0007669"/>
    <property type="project" value="TreeGrafter"/>
</dbReference>
<keyword evidence="5" id="KW-1185">Reference proteome</keyword>
<dbReference type="eggNOG" id="ENOG502S6Z4">
    <property type="taxonomic scope" value="Eukaryota"/>
</dbReference>
<dbReference type="InterPro" id="IPR037393">
    <property type="entry name" value="Bud22/SRFB1"/>
</dbReference>
<evidence type="ECO:0000313" key="5">
    <source>
        <dbReference type="Proteomes" id="UP000015464"/>
    </source>
</evidence>
<proteinExistence type="predicted"/>
<feature type="compositionally biased region" description="Basic residues" evidence="2">
    <location>
        <begin position="1"/>
        <end position="15"/>
    </location>
</feature>
<dbReference type="GeneID" id="25036129"/>
<dbReference type="RefSeq" id="XP_013022361.1">
    <property type="nucleotide sequence ID" value="XM_013166907.1"/>
</dbReference>
<feature type="region of interest" description="Disordered" evidence="2">
    <location>
        <begin position="315"/>
        <end position="393"/>
    </location>
</feature>
<dbReference type="EMBL" id="KE546989">
    <property type="protein sequence ID" value="EPY52481.1"/>
    <property type="molecule type" value="Genomic_DNA"/>
</dbReference>
<dbReference type="GO" id="GO:0030490">
    <property type="term" value="P:maturation of SSU-rRNA"/>
    <property type="evidence" value="ECO:0007669"/>
    <property type="project" value="TreeGrafter"/>
</dbReference>
<dbReference type="Pfam" id="PF09073">
    <property type="entry name" value="BUD22"/>
    <property type="match status" value="1"/>
</dbReference>
<feature type="compositionally biased region" description="Basic and acidic residues" evidence="2">
    <location>
        <begin position="233"/>
        <end position="246"/>
    </location>
</feature>
<evidence type="ECO:0000256" key="2">
    <source>
        <dbReference type="SAM" id="MobiDB-lite"/>
    </source>
</evidence>
<feature type="region of interest" description="Disordered" evidence="2">
    <location>
        <begin position="1"/>
        <end position="20"/>
    </location>
</feature>
<evidence type="ECO:0000313" key="4">
    <source>
        <dbReference type="EMBL" id="EPY52481.1"/>
    </source>
</evidence>
<evidence type="ECO:0000259" key="3">
    <source>
        <dbReference type="Pfam" id="PF09073"/>
    </source>
</evidence>
<dbReference type="OMA" id="ALWEKKF"/>
<organism evidence="4 5">
    <name type="scientific">Schizosaccharomyces cryophilus (strain OY26 / ATCC MYA-4695 / CBS 11777 / NBRC 106824 / NRRL Y48691)</name>
    <name type="common">Fission yeast</name>
    <dbReference type="NCBI Taxonomy" id="653667"/>
    <lineage>
        <taxon>Eukaryota</taxon>
        <taxon>Fungi</taxon>
        <taxon>Dikarya</taxon>
        <taxon>Ascomycota</taxon>
        <taxon>Taphrinomycotina</taxon>
        <taxon>Schizosaccharomycetes</taxon>
        <taxon>Schizosaccharomycetales</taxon>
        <taxon>Schizosaccharomycetaceae</taxon>
        <taxon>Schizosaccharomyces</taxon>
    </lineage>
</organism>
<sequence length="393" mass="45351">MKHTSNKTIRPKSSKPRLSPELLQKRTHHFKKQLTHALKKAVGFERQKLARRIKSARAQEENDKKYDFSKLTEFCFYRKVLRNKDYRNLLNEHKPVEFPADITNDEEKNVIARLLNSKPVLESVDASCRLLDKCISINNPEAGSTKATDQNLPLKAEAEIHPEPLGQTSLKSDKPETESKRIEQTEGLTGQKELEQHEVSSKPSVSSKYDASVDQPHEMDTKHETPKASSQEDVNRENGQDINKEDSDMEDEMFTIPATKSLSYNLPELATGFLDPLGEDDEFVEKEMDEIEIPKRKNRRGQRARQAIWEKKFGKGANHIIKKKEQEQQEREERQRKFEEREAKRARKVAMAQQGVGSRSSQEAEKLHPSWEARKKQKLPPAAPFQGKKFVFE</sequence>
<evidence type="ECO:0000256" key="1">
    <source>
        <dbReference type="ARBA" id="ARBA00023054"/>
    </source>
</evidence>
<dbReference type="HOGENOM" id="CLU_029647_1_0_1"/>
<keyword evidence="1" id="KW-0175">Coiled coil</keyword>
<dbReference type="AlphaFoldDB" id="S9XFR5"/>
<dbReference type="Proteomes" id="UP000015464">
    <property type="component" value="Unassembled WGS sequence"/>
</dbReference>
<feature type="compositionally biased region" description="Basic and acidic residues" evidence="2">
    <location>
        <begin position="362"/>
        <end position="374"/>
    </location>
</feature>
<feature type="compositionally biased region" description="Basic and acidic residues" evidence="2">
    <location>
        <begin position="171"/>
        <end position="184"/>
    </location>
</feature>
<dbReference type="PANTHER" id="PTHR23325">
    <property type="entry name" value="SERUM RESPONSE FACTOR-BINDING"/>
    <property type="match status" value="1"/>
</dbReference>
<protein>
    <submittedName>
        <fullName evidence="4">BUD22 family protein</fullName>
    </submittedName>
</protein>
<dbReference type="PANTHER" id="PTHR23325:SF1">
    <property type="entry name" value="SERUM RESPONSE FACTOR-BINDING PROTEIN 1"/>
    <property type="match status" value="1"/>
</dbReference>